<reference evidence="2 3" key="1">
    <citation type="submission" date="2014-03" db="EMBL/GenBank/DDBJ databases">
        <title>Genomics of Bifidobacteria.</title>
        <authorList>
            <person name="Ventura M."/>
            <person name="Milani C."/>
            <person name="Lugli G.A."/>
        </authorList>
    </citation>
    <scope>NUCLEOTIDE SEQUENCE [LARGE SCALE GENOMIC DNA]</scope>
    <source>
        <strain evidence="2 3">LMG 11591</strain>
    </source>
</reference>
<evidence type="ECO:0000256" key="1">
    <source>
        <dbReference type="SAM" id="Phobius"/>
    </source>
</evidence>
<keyword evidence="1" id="KW-1133">Transmembrane helix</keyword>
<sequence length="81" mass="8918">MANTETGDLVSMVNWKAKAEASAYAPAQAPSVIAVFLRMPPAVGRQARCCVVMMVRFLLDVLPMVPLFPFFIAAHRLLLQQ</sequence>
<evidence type="ECO:0000313" key="2">
    <source>
        <dbReference type="EMBL" id="KFI66573.1"/>
    </source>
</evidence>
<keyword evidence="3" id="KW-1185">Reference proteome</keyword>
<protein>
    <submittedName>
        <fullName evidence="2">Uncharacterized protein</fullName>
    </submittedName>
</protein>
<keyword evidence="1" id="KW-0812">Transmembrane</keyword>
<organism evidence="2 3">
    <name type="scientific">Bifidobacterium magnum</name>
    <dbReference type="NCBI Taxonomy" id="1692"/>
    <lineage>
        <taxon>Bacteria</taxon>
        <taxon>Bacillati</taxon>
        <taxon>Actinomycetota</taxon>
        <taxon>Actinomycetes</taxon>
        <taxon>Bifidobacteriales</taxon>
        <taxon>Bifidobacteriaceae</taxon>
        <taxon>Bifidobacterium</taxon>
    </lineage>
</organism>
<proteinExistence type="predicted"/>
<dbReference type="EMBL" id="JGZB01000013">
    <property type="protein sequence ID" value="KFI66573.1"/>
    <property type="molecule type" value="Genomic_DNA"/>
</dbReference>
<keyword evidence="1" id="KW-0472">Membrane</keyword>
<feature type="transmembrane region" description="Helical" evidence="1">
    <location>
        <begin position="61"/>
        <end position="79"/>
    </location>
</feature>
<dbReference type="STRING" id="1692.BMAGN_1482"/>
<gene>
    <name evidence="2" type="ORF">BMAGN_1482</name>
</gene>
<comment type="caution">
    <text evidence="2">The sequence shown here is derived from an EMBL/GenBank/DDBJ whole genome shotgun (WGS) entry which is preliminary data.</text>
</comment>
<accession>A0A087B6C3</accession>
<name>A0A087B6C3_9BIFI</name>
<dbReference type="Proteomes" id="UP000029052">
    <property type="component" value="Unassembled WGS sequence"/>
</dbReference>
<evidence type="ECO:0000313" key="3">
    <source>
        <dbReference type="Proteomes" id="UP000029052"/>
    </source>
</evidence>
<dbReference type="AlphaFoldDB" id="A0A087B6C3"/>